<dbReference type="Gene3D" id="3.40.30.10">
    <property type="entry name" value="Glutaredoxin"/>
    <property type="match status" value="1"/>
</dbReference>
<name>A0A0B9G4E9_9GAMM</name>
<keyword evidence="3" id="KW-0249">Electron transport</keyword>
<dbReference type="PIRSF" id="PIRSF000077">
    <property type="entry name" value="Thioredoxin"/>
    <property type="match status" value="1"/>
</dbReference>
<dbReference type="Pfam" id="PF00085">
    <property type="entry name" value="Thioredoxin"/>
    <property type="match status" value="1"/>
</dbReference>
<comment type="caution">
    <text evidence="10">The sequence shown here is derived from an EMBL/GenBank/DDBJ whole genome shotgun (WGS) entry which is preliminary data.</text>
</comment>
<feature type="disulfide bond" description="Redox-active" evidence="8">
    <location>
        <begin position="28"/>
        <end position="31"/>
    </location>
</feature>
<dbReference type="SUPFAM" id="SSF52833">
    <property type="entry name" value="Thioredoxin-like"/>
    <property type="match status" value="1"/>
</dbReference>
<evidence type="ECO:0000256" key="4">
    <source>
        <dbReference type="ARBA" id="ARBA00023157"/>
    </source>
</evidence>
<keyword evidence="5 8" id="KW-0676">Redox-active center</keyword>
<proteinExistence type="inferred from homology"/>
<feature type="active site" description="Nucleophile" evidence="7">
    <location>
        <position position="31"/>
    </location>
</feature>
<accession>A0A0B9G4E9</accession>
<reference evidence="10 11" key="1">
    <citation type="submission" date="2014-12" db="EMBL/GenBank/DDBJ databases">
        <title>Genome sequencing of Photobacterium gaetbulicola AD005a.</title>
        <authorList>
            <person name="Adrian T.G.S."/>
            <person name="Chan K.G."/>
        </authorList>
    </citation>
    <scope>NUCLEOTIDE SEQUENCE [LARGE SCALE GENOMIC DNA]</scope>
    <source>
        <strain evidence="10 11">AD005a</strain>
    </source>
</reference>
<dbReference type="GO" id="GO:0015035">
    <property type="term" value="F:protein-disulfide reductase activity"/>
    <property type="evidence" value="ECO:0007669"/>
    <property type="project" value="InterPro"/>
</dbReference>
<dbReference type="InterPro" id="IPR005746">
    <property type="entry name" value="Thioredoxin"/>
</dbReference>
<dbReference type="RefSeq" id="WP_039461947.1">
    <property type="nucleotide sequence ID" value="NZ_JWLZ01000157.1"/>
</dbReference>
<sequence>MIELTKENFDAEVKTDGIVLVDFWSENCGRCIELMPEVMALAEKYGDDIKFCKLNIQGNRRLAMAQKVMGLPSFVFYRNGEKEEHLSGEELEIEHVESMLESFVAEIA</sequence>
<dbReference type="GO" id="GO:0005737">
    <property type="term" value="C:cytoplasm"/>
    <property type="evidence" value="ECO:0007669"/>
    <property type="project" value="TreeGrafter"/>
</dbReference>
<keyword evidence="2" id="KW-0813">Transport</keyword>
<evidence type="ECO:0000256" key="5">
    <source>
        <dbReference type="ARBA" id="ARBA00023284"/>
    </source>
</evidence>
<dbReference type="NCBIfam" id="NF047697">
    <property type="entry name" value="ThioredTrxAClost"/>
    <property type="match status" value="1"/>
</dbReference>
<gene>
    <name evidence="10" type="ORF">RJ45_11910</name>
</gene>
<dbReference type="Proteomes" id="UP000031278">
    <property type="component" value="Unassembled WGS sequence"/>
</dbReference>
<dbReference type="AlphaFoldDB" id="A0A0B9G4E9"/>
<dbReference type="CDD" id="cd02947">
    <property type="entry name" value="TRX_family"/>
    <property type="match status" value="1"/>
</dbReference>
<feature type="site" description="Deprotonates C-terminal active site Cys" evidence="7">
    <location>
        <position position="22"/>
    </location>
</feature>
<evidence type="ECO:0000313" key="11">
    <source>
        <dbReference type="Proteomes" id="UP000031278"/>
    </source>
</evidence>
<evidence type="ECO:0000256" key="7">
    <source>
        <dbReference type="PIRSR" id="PIRSR000077-1"/>
    </source>
</evidence>
<feature type="domain" description="Thioredoxin" evidence="9">
    <location>
        <begin position="1"/>
        <end position="105"/>
    </location>
</feature>
<dbReference type="InterPro" id="IPR036249">
    <property type="entry name" value="Thioredoxin-like_sf"/>
</dbReference>
<evidence type="ECO:0000256" key="1">
    <source>
        <dbReference type="ARBA" id="ARBA00008987"/>
    </source>
</evidence>
<dbReference type="PANTHER" id="PTHR45663:SF11">
    <property type="entry name" value="GEO12009P1"/>
    <property type="match status" value="1"/>
</dbReference>
<evidence type="ECO:0000256" key="6">
    <source>
        <dbReference type="PIRNR" id="PIRNR000077"/>
    </source>
</evidence>
<dbReference type="PROSITE" id="PS51352">
    <property type="entry name" value="THIOREDOXIN_2"/>
    <property type="match status" value="1"/>
</dbReference>
<feature type="site" description="Contributes to redox potential value" evidence="7">
    <location>
        <position position="29"/>
    </location>
</feature>
<keyword evidence="4 8" id="KW-1015">Disulfide bond</keyword>
<protein>
    <recommendedName>
        <fullName evidence="6">Thioredoxin</fullName>
    </recommendedName>
</protein>
<feature type="site" description="Contributes to redox potential value" evidence="7">
    <location>
        <position position="30"/>
    </location>
</feature>
<feature type="active site" description="Nucleophile" evidence="7">
    <location>
        <position position="28"/>
    </location>
</feature>
<evidence type="ECO:0000256" key="8">
    <source>
        <dbReference type="PIRSR" id="PIRSR000077-4"/>
    </source>
</evidence>
<dbReference type="EMBL" id="JWLZ01000157">
    <property type="protein sequence ID" value="KHT63509.1"/>
    <property type="molecule type" value="Genomic_DNA"/>
</dbReference>
<dbReference type="PANTHER" id="PTHR45663">
    <property type="entry name" value="GEO12009P1"/>
    <property type="match status" value="1"/>
</dbReference>
<organism evidence="10 11">
    <name type="scientific">Photobacterium gaetbulicola</name>
    <dbReference type="NCBI Taxonomy" id="1295392"/>
    <lineage>
        <taxon>Bacteria</taxon>
        <taxon>Pseudomonadati</taxon>
        <taxon>Pseudomonadota</taxon>
        <taxon>Gammaproteobacteria</taxon>
        <taxon>Vibrionales</taxon>
        <taxon>Vibrionaceae</taxon>
        <taxon>Photobacterium</taxon>
    </lineage>
</organism>
<evidence type="ECO:0000256" key="2">
    <source>
        <dbReference type="ARBA" id="ARBA00022448"/>
    </source>
</evidence>
<comment type="similarity">
    <text evidence="1 6">Belongs to the thioredoxin family.</text>
</comment>
<dbReference type="InterPro" id="IPR013766">
    <property type="entry name" value="Thioredoxin_domain"/>
</dbReference>
<evidence type="ECO:0000313" key="10">
    <source>
        <dbReference type="EMBL" id="KHT63509.1"/>
    </source>
</evidence>
<evidence type="ECO:0000256" key="3">
    <source>
        <dbReference type="ARBA" id="ARBA00022982"/>
    </source>
</evidence>
<evidence type="ECO:0000259" key="9">
    <source>
        <dbReference type="PROSITE" id="PS51352"/>
    </source>
</evidence>